<organism evidence="2 3">
    <name type="scientific">Terrisporobacter othiniensis</name>
    <dbReference type="NCBI Taxonomy" id="1577792"/>
    <lineage>
        <taxon>Bacteria</taxon>
        <taxon>Bacillati</taxon>
        <taxon>Bacillota</taxon>
        <taxon>Clostridia</taxon>
        <taxon>Peptostreptococcales</taxon>
        <taxon>Peptostreptococcaceae</taxon>
        <taxon>Terrisporobacter</taxon>
    </lineage>
</organism>
<gene>
    <name evidence="2" type="ORF">QX51_02820</name>
</gene>
<evidence type="ECO:0000313" key="2">
    <source>
        <dbReference type="EMBL" id="KHS58447.1"/>
    </source>
</evidence>
<keyword evidence="3" id="KW-1185">Reference proteome</keyword>
<evidence type="ECO:0000256" key="1">
    <source>
        <dbReference type="SAM" id="Phobius"/>
    </source>
</evidence>
<dbReference type="AlphaFoldDB" id="A0A0B3W7R3"/>
<dbReference type="EMBL" id="JWHR01000032">
    <property type="protein sequence ID" value="KHS58447.1"/>
    <property type="molecule type" value="Genomic_DNA"/>
</dbReference>
<keyword evidence="1" id="KW-0472">Membrane</keyword>
<keyword evidence="1" id="KW-0812">Transmembrane</keyword>
<feature type="transmembrane region" description="Helical" evidence="1">
    <location>
        <begin position="97"/>
        <end position="117"/>
    </location>
</feature>
<protein>
    <submittedName>
        <fullName evidence="2">Uncharacterized protein</fullName>
    </submittedName>
</protein>
<keyword evidence="1" id="KW-1133">Transmembrane helix</keyword>
<dbReference type="OrthoDB" id="2082748at2"/>
<name>A0A0B3W7R3_9FIRM</name>
<sequence>MSQNKVPKGYYVVSIILILITLKNFSYVGGDGEILVNLGFFEIYVSCVGVALCKACVYTISIYGLINNTAWGLGSTTLIAFWIGIIRLRDLIAYGDTMLAVETVIFLGVFAYLVSIISKKIEEIMGE</sequence>
<feature type="transmembrane region" description="Helical" evidence="1">
    <location>
        <begin position="9"/>
        <end position="28"/>
    </location>
</feature>
<dbReference type="Proteomes" id="UP000031189">
    <property type="component" value="Unassembled WGS sequence"/>
</dbReference>
<accession>A0A0B3W7R3</accession>
<proteinExistence type="predicted"/>
<feature type="transmembrane region" description="Helical" evidence="1">
    <location>
        <begin position="65"/>
        <end position="85"/>
    </location>
</feature>
<evidence type="ECO:0000313" key="3">
    <source>
        <dbReference type="Proteomes" id="UP000031189"/>
    </source>
</evidence>
<reference evidence="2 3" key="1">
    <citation type="submission" date="2014-12" db="EMBL/GenBank/DDBJ databases">
        <title>Draft genome sequence of Terrisporobacter sp. 08-306576, isolated from the blood culture of a bacteremia patient.</title>
        <authorList>
            <person name="Lund L.C."/>
            <person name="Sydenham T.V."/>
            <person name="Hogh S.V."/>
            <person name="Skov M.N."/>
            <person name="Kemp M."/>
            <person name="Justesen U.S."/>
        </authorList>
    </citation>
    <scope>NUCLEOTIDE SEQUENCE [LARGE SCALE GENOMIC DNA]</scope>
    <source>
        <strain evidence="2 3">08-306576</strain>
    </source>
</reference>
<comment type="caution">
    <text evidence="2">The sequence shown here is derived from an EMBL/GenBank/DDBJ whole genome shotgun (WGS) entry which is preliminary data.</text>
</comment>
<feature type="transmembrane region" description="Helical" evidence="1">
    <location>
        <begin position="34"/>
        <end position="53"/>
    </location>
</feature>
<dbReference type="STRING" id="1577792.QX51_02820"/>
<dbReference type="RefSeq" id="WP_039678391.1">
    <property type="nucleotide sequence ID" value="NZ_JAWGXO010000003.1"/>
</dbReference>